<evidence type="ECO:0000256" key="3">
    <source>
        <dbReference type="ARBA" id="ARBA00022737"/>
    </source>
</evidence>
<feature type="region of interest" description="Disordered" evidence="4">
    <location>
        <begin position="1"/>
        <end position="112"/>
    </location>
</feature>
<dbReference type="PANTHER" id="PTHR48059:SF30">
    <property type="entry name" value="OS06G0587000 PROTEIN"/>
    <property type="match status" value="1"/>
</dbReference>
<comment type="subcellular location">
    <subcellularLocation>
        <location evidence="1">Cell envelope</location>
    </subcellularLocation>
</comment>
<comment type="caution">
    <text evidence="6">The sequence shown here is derived from an EMBL/GenBank/DDBJ whole genome shotgun (WGS) entry which is preliminary data.</text>
</comment>
<keyword evidence="3" id="KW-0677">Repeat</keyword>
<dbReference type="SUPFAM" id="SSF52058">
    <property type="entry name" value="L domain-like"/>
    <property type="match status" value="1"/>
</dbReference>
<evidence type="ECO:0000256" key="5">
    <source>
        <dbReference type="SAM" id="Phobius"/>
    </source>
</evidence>
<keyword evidence="5" id="KW-0472">Membrane</keyword>
<dbReference type="PANTHER" id="PTHR48059">
    <property type="entry name" value="POLYGALACTURONASE INHIBITOR 1"/>
    <property type="match status" value="1"/>
</dbReference>
<feature type="compositionally biased region" description="Basic and acidic residues" evidence="4">
    <location>
        <begin position="93"/>
        <end position="102"/>
    </location>
</feature>
<dbReference type="Proteomes" id="UP001153069">
    <property type="component" value="Unassembled WGS sequence"/>
</dbReference>
<evidence type="ECO:0000313" key="6">
    <source>
        <dbReference type="EMBL" id="CAB9501077.1"/>
    </source>
</evidence>
<dbReference type="InterPro" id="IPR051848">
    <property type="entry name" value="PGIP"/>
</dbReference>
<dbReference type="FunFam" id="3.80.10.10:FF:000041">
    <property type="entry name" value="LRR receptor-like serine/threonine-protein kinase ERECTA"/>
    <property type="match status" value="1"/>
</dbReference>
<proteinExistence type="predicted"/>
<feature type="compositionally biased region" description="Polar residues" evidence="4">
    <location>
        <begin position="62"/>
        <end position="73"/>
    </location>
</feature>
<keyword evidence="5" id="KW-1133">Transmembrane helix</keyword>
<dbReference type="Gene3D" id="3.80.10.10">
    <property type="entry name" value="Ribonuclease Inhibitor"/>
    <property type="match status" value="3"/>
</dbReference>
<protein>
    <submittedName>
        <fullName evidence="6">Leucine rich repeat N-terminal domain</fullName>
    </submittedName>
</protein>
<reference evidence="6" key="1">
    <citation type="submission" date="2020-06" db="EMBL/GenBank/DDBJ databases">
        <authorList>
            <consortium name="Plant Systems Biology data submission"/>
        </authorList>
    </citation>
    <scope>NUCLEOTIDE SEQUENCE</scope>
    <source>
        <strain evidence="6">D6</strain>
    </source>
</reference>
<dbReference type="OrthoDB" id="43387at2759"/>
<gene>
    <name evidence="6" type="ORF">SEMRO_99_G050850.1</name>
</gene>
<feature type="compositionally biased region" description="Basic and acidic residues" evidence="4">
    <location>
        <begin position="21"/>
        <end position="55"/>
    </location>
</feature>
<organism evidence="6 7">
    <name type="scientific">Seminavis robusta</name>
    <dbReference type="NCBI Taxonomy" id="568900"/>
    <lineage>
        <taxon>Eukaryota</taxon>
        <taxon>Sar</taxon>
        <taxon>Stramenopiles</taxon>
        <taxon>Ochrophyta</taxon>
        <taxon>Bacillariophyta</taxon>
        <taxon>Bacillariophyceae</taxon>
        <taxon>Bacillariophycidae</taxon>
        <taxon>Naviculales</taxon>
        <taxon>Naviculaceae</taxon>
        <taxon>Seminavis</taxon>
    </lineage>
</organism>
<keyword evidence="2" id="KW-0433">Leucine-rich repeat</keyword>
<dbReference type="InterPro" id="IPR032675">
    <property type="entry name" value="LRR_dom_sf"/>
</dbReference>
<keyword evidence="5" id="KW-0812">Transmembrane</keyword>
<evidence type="ECO:0000256" key="4">
    <source>
        <dbReference type="SAM" id="MobiDB-lite"/>
    </source>
</evidence>
<evidence type="ECO:0000256" key="1">
    <source>
        <dbReference type="ARBA" id="ARBA00004196"/>
    </source>
</evidence>
<keyword evidence="7" id="KW-1185">Reference proteome</keyword>
<name>A0A9N8DD55_9STRA</name>
<feature type="compositionally biased region" description="Basic and acidic residues" evidence="4">
    <location>
        <begin position="74"/>
        <end position="84"/>
    </location>
</feature>
<evidence type="ECO:0000256" key="2">
    <source>
        <dbReference type="ARBA" id="ARBA00022614"/>
    </source>
</evidence>
<dbReference type="EMBL" id="CAICTM010000098">
    <property type="protein sequence ID" value="CAB9501077.1"/>
    <property type="molecule type" value="Genomic_DNA"/>
</dbReference>
<accession>A0A9N8DD55</accession>
<sequence length="917" mass="100663">MEGKAQMDDEEEVMDIVAARSHGDNNEAELRMPDIFELEAPQREDKQPKREEMGRPFKPPQQHHSTTGDNSTGEEARDYKKEDDTSVLNVEQRQIKNHHEVTGETPSAETDLVDVPAFPQPRLTRGQNRSDEIAMHPGAYAVTPGSDLQGTATISHSLVGATSSSDELSGSDSSDEELASNANAMNPITADEQATTPTDNNSGLVVASQVEETEEPTQIARPNQLPGKKGSSSMALMIPLLIGSLLMVGVIVGAICGAGLCSNKESDVETQAPTSVRYFVLEDFQNRIEEAFELGYFPKNDEPDHIQPRFEALNWIVFEDSLQLDSDATNLLQRFIVVLTYFQTSRESDWLDCGPSTAANDEACWIQIQRSESSGSRWLTGVHECQWAGIYCNGEKKITHLQLGQNGLNGPLPTEIARLSALELLGFPQNQLTGTIPLKLFGNKLSSISLTNNSITGTVPTEVGLFDGTNLEFGSNSLSGSIPTELFQTGNGIRLTLGFNDNKLTGTLPTEIAAWHGLIHLNVHLQGNPLHGTIPSEIGLLKSSLREFDISWTNMDGSLPEELFTKCTDLVSIGVSNCGFTGTISTGLQLLRNLDMFDISNNKFHGTIPAQLSALTSLRWFVVNGNDLSGSIPSSVCALADPSKGEFEVAADCLPRDGTGNPMQPSLHKNKKANMITVATRLFFLFILVAGVTAFAIQTPNPHATQQQPTEAASRRDVLYTSFLAPLLTTSAAVVSNPSVSHGYTPDPDALRESLYLICRVQEATCLQERYIENQRPPIQKMKLTLRLVDKSYRLLDQVNYISKFFDSDSVVPATQSGNEAADSLQEAIDFVYSYKQDASAMTLEQKDFLKESLTTTREKLFEFLDYLPEAQQKKVMEARARVEEENSLNKDEFDPDLATDAGVYNPVVLPWKTRKS</sequence>
<evidence type="ECO:0000313" key="7">
    <source>
        <dbReference type="Proteomes" id="UP001153069"/>
    </source>
</evidence>
<dbReference type="AlphaFoldDB" id="A0A9N8DD55"/>
<feature type="transmembrane region" description="Helical" evidence="5">
    <location>
        <begin position="236"/>
        <end position="260"/>
    </location>
</feature>
<feature type="transmembrane region" description="Helical" evidence="5">
    <location>
        <begin position="678"/>
        <end position="697"/>
    </location>
</feature>